<dbReference type="AlphaFoldDB" id="A0A133L2C0"/>
<sequence>MDTAQPYIRHFHSFTTSKDLGSSLLFNTLLKFPSFSGKNSKIFHKVKKWKRIKITE</sequence>
<name>A0A133L2C0_HEYCO</name>
<comment type="caution">
    <text evidence="1">The sequence shown here is derived from an EMBL/GenBank/DDBJ whole genome shotgun (WGS) entry which is preliminary data.</text>
</comment>
<protein>
    <submittedName>
        <fullName evidence="1">Uncharacterized protein</fullName>
    </submittedName>
</protein>
<gene>
    <name evidence="1" type="ORF">HMPREF3213_00262</name>
</gene>
<accession>A0A133L2C0</accession>
<evidence type="ECO:0000313" key="2">
    <source>
        <dbReference type="Proteomes" id="UP000070376"/>
    </source>
</evidence>
<proteinExistence type="predicted"/>
<dbReference type="Proteomes" id="UP000070376">
    <property type="component" value="Unassembled WGS sequence"/>
</dbReference>
<dbReference type="EMBL" id="LRPN01000011">
    <property type="protein sequence ID" value="KWZ85752.1"/>
    <property type="molecule type" value="Genomic_DNA"/>
</dbReference>
<organism evidence="1 2">
    <name type="scientific">Heyndrickxia coagulans</name>
    <name type="common">Weizmannia coagulans</name>
    <dbReference type="NCBI Taxonomy" id="1398"/>
    <lineage>
        <taxon>Bacteria</taxon>
        <taxon>Bacillati</taxon>
        <taxon>Bacillota</taxon>
        <taxon>Bacilli</taxon>
        <taxon>Bacillales</taxon>
        <taxon>Bacillaceae</taxon>
        <taxon>Heyndrickxia</taxon>
    </lineage>
</organism>
<reference evidence="2" key="1">
    <citation type="submission" date="2016-01" db="EMBL/GenBank/DDBJ databases">
        <authorList>
            <person name="Mitreva M."/>
            <person name="Pepin K.H."/>
            <person name="Mihindukulasuriya K.A."/>
            <person name="Fulton R."/>
            <person name="Fronick C."/>
            <person name="O'Laughlin M."/>
            <person name="Miner T."/>
            <person name="Herter B."/>
            <person name="Rosa B.A."/>
            <person name="Cordes M."/>
            <person name="Tomlinson C."/>
            <person name="Wollam A."/>
            <person name="Palsikar V.B."/>
            <person name="Mardis E.R."/>
            <person name="Wilson R.K."/>
        </authorList>
    </citation>
    <scope>NUCLEOTIDE SEQUENCE [LARGE SCALE GENOMIC DNA]</scope>
    <source>
        <strain evidence="2">GED7749B</strain>
    </source>
</reference>
<evidence type="ECO:0000313" key="1">
    <source>
        <dbReference type="EMBL" id="KWZ85752.1"/>
    </source>
</evidence>